<evidence type="ECO:0000313" key="1">
    <source>
        <dbReference type="EMBL" id="TWT96822.1"/>
    </source>
</evidence>
<dbReference type="OrthoDB" id="286482at2"/>
<name>A0A5C6A9X2_9BACT</name>
<proteinExistence type="predicted"/>
<dbReference type="PROSITE" id="PS00018">
    <property type="entry name" value="EF_HAND_1"/>
    <property type="match status" value="1"/>
</dbReference>
<dbReference type="InterPro" id="IPR018247">
    <property type="entry name" value="EF_Hand_1_Ca_BS"/>
</dbReference>
<evidence type="ECO:0008006" key="3">
    <source>
        <dbReference type="Google" id="ProtNLM"/>
    </source>
</evidence>
<evidence type="ECO:0000313" key="2">
    <source>
        <dbReference type="Proteomes" id="UP000317421"/>
    </source>
</evidence>
<protein>
    <recommendedName>
        <fullName evidence="3">Dockerin domain-containing protein</fullName>
    </recommendedName>
</protein>
<reference evidence="1 2" key="1">
    <citation type="submission" date="2019-02" db="EMBL/GenBank/DDBJ databases">
        <title>Deep-cultivation of Planctomycetes and their phenomic and genomic characterization uncovers novel biology.</title>
        <authorList>
            <person name="Wiegand S."/>
            <person name="Jogler M."/>
            <person name="Boedeker C."/>
            <person name="Pinto D."/>
            <person name="Vollmers J."/>
            <person name="Rivas-Marin E."/>
            <person name="Kohn T."/>
            <person name="Peeters S.H."/>
            <person name="Heuer A."/>
            <person name="Rast P."/>
            <person name="Oberbeckmann S."/>
            <person name="Bunk B."/>
            <person name="Jeske O."/>
            <person name="Meyerdierks A."/>
            <person name="Storesund J.E."/>
            <person name="Kallscheuer N."/>
            <person name="Luecker S."/>
            <person name="Lage O.M."/>
            <person name="Pohl T."/>
            <person name="Merkel B.J."/>
            <person name="Hornburger P."/>
            <person name="Mueller R.-W."/>
            <person name="Bruemmer F."/>
            <person name="Labrenz M."/>
            <person name="Spormann A.M."/>
            <person name="Op Den Camp H."/>
            <person name="Overmann J."/>
            <person name="Amann R."/>
            <person name="Jetten M.S.M."/>
            <person name="Mascher T."/>
            <person name="Medema M.H."/>
            <person name="Devos D.P."/>
            <person name="Kaster A.-K."/>
            <person name="Ovreas L."/>
            <person name="Rohde M."/>
            <person name="Galperin M.Y."/>
            <person name="Jogler C."/>
        </authorList>
    </citation>
    <scope>NUCLEOTIDE SEQUENCE [LARGE SCALE GENOMIC DNA]</scope>
    <source>
        <strain evidence="1 2">Pla108</strain>
    </source>
</reference>
<dbReference type="AlphaFoldDB" id="A0A5C6A9X2"/>
<dbReference type="EMBL" id="SJPR01000003">
    <property type="protein sequence ID" value="TWT96822.1"/>
    <property type="molecule type" value="Genomic_DNA"/>
</dbReference>
<organism evidence="1 2">
    <name type="scientific">Botrimarina colliarenosi</name>
    <dbReference type="NCBI Taxonomy" id="2528001"/>
    <lineage>
        <taxon>Bacteria</taxon>
        <taxon>Pseudomonadati</taxon>
        <taxon>Planctomycetota</taxon>
        <taxon>Planctomycetia</taxon>
        <taxon>Pirellulales</taxon>
        <taxon>Lacipirellulaceae</taxon>
        <taxon>Botrimarina</taxon>
    </lineage>
</organism>
<keyword evidence="2" id="KW-1185">Reference proteome</keyword>
<dbReference type="Proteomes" id="UP000317421">
    <property type="component" value="Unassembled WGS sequence"/>
</dbReference>
<dbReference type="RefSeq" id="WP_146445326.1">
    <property type="nucleotide sequence ID" value="NZ_SJPR01000003.1"/>
</dbReference>
<accession>A0A5C6A9X2</accession>
<sequence>MRPLIAVMIGSIAVAAQSAPLQSFDDIRYWIGEGAHHAALAIDWDGATNDDEALVWGYRWEGEAVGETMLRDVIAADERLFAKLGANRLGVATLGLGYDRDDDGEFAIDDGTLFDADGIANASFSNADGATAIGGIDLYREGWNDAYWHYAVGASAAGGPVWATTGYGPSSQPLVDGAWHGFAIAVTLNADEFPQNLSAAEPATIAGDFNNDGRIDAADYTVWRDAEGPAIDYTLWAMAYGSDGAVSIPEPATLLLLLLPLLTNYLHLERA</sequence>
<gene>
    <name evidence="1" type="ORF">Pla108_25960</name>
</gene>
<comment type="caution">
    <text evidence="1">The sequence shown here is derived from an EMBL/GenBank/DDBJ whole genome shotgun (WGS) entry which is preliminary data.</text>
</comment>